<dbReference type="EMBL" id="CP013201">
    <property type="protein sequence ID" value="ALO68693.1"/>
    <property type="molecule type" value="Genomic_DNA"/>
</dbReference>
<evidence type="ECO:0000313" key="2">
    <source>
        <dbReference type="Proteomes" id="UP000059574"/>
    </source>
</evidence>
<dbReference type="AlphaFoldDB" id="A0A0S2M4P6"/>
<organism evidence="1 2">
    <name type="scientific">Arthrobacter alpinus</name>
    <dbReference type="NCBI Taxonomy" id="656366"/>
    <lineage>
        <taxon>Bacteria</taxon>
        <taxon>Bacillati</taxon>
        <taxon>Actinomycetota</taxon>
        <taxon>Actinomycetes</taxon>
        <taxon>Micrococcales</taxon>
        <taxon>Micrococcaceae</taxon>
        <taxon>Arthrobacter</taxon>
    </lineage>
</organism>
<accession>A0A0S2M4P6</accession>
<protein>
    <submittedName>
        <fullName evidence="1">Uncharacterized protein</fullName>
    </submittedName>
</protein>
<name>A0A0S2M4P6_9MICC</name>
<proteinExistence type="predicted"/>
<sequence>MARFEYQIHLGEFTAVIPELEAATNEGDAAYRLNCACLLVPALAAVGRELDAIALANASRRTLQPLA</sequence>
<reference evidence="2" key="1">
    <citation type="submission" date="2015-11" db="EMBL/GenBank/DDBJ databases">
        <authorList>
            <person name="Kumar R."/>
            <person name="Singh D."/>
            <person name="Swarnkar M.K."/>
            <person name="Singh A.K."/>
            <person name="Kumar S."/>
        </authorList>
    </citation>
    <scope>NUCLEOTIDE SEQUENCE [LARGE SCALE GENOMIC DNA]</scope>
    <source>
        <strain evidence="2">ERGS4:06</strain>
        <plasmid evidence="2">pRK01</plasmid>
    </source>
</reference>
<dbReference type="OrthoDB" id="3197423at2"/>
<gene>
    <name evidence="1" type="ORF">AS189_19100</name>
</gene>
<geneLocation type="plasmid" evidence="1 2">
    <name>pRK01</name>
</geneLocation>
<reference evidence="1 2" key="2">
    <citation type="journal article" date="2016" name="J. Biotechnol.">
        <title>Complete genome sequence of Arthrobacter alpinus ERGS4:06, a yellow pigmented bacterium tolerant to cold and radiations isolated from Sikkim Himalaya.</title>
        <authorList>
            <person name="Kumar R."/>
            <person name="Singh D."/>
            <person name="Swarnkar M.K."/>
            <person name="Singh A.K."/>
            <person name="Kumar S."/>
        </authorList>
    </citation>
    <scope>NUCLEOTIDE SEQUENCE [LARGE SCALE GENOMIC DNA]</scope>
    <source>
        <strain evidence="1 2">ERGS4:06</strain>
        <plasmid evidence="1 2">pRK01</plasmid>
    </source>
</reference>
<dbReference type="Proteomes" id="UP000059574">
    <property type="component" value="Plasmid pRK01"/>
</dbReference>
<evidence type="ECO:0000313" key="1">
    <source>
        <dbReference type="EMBL" id="ALO68693.1"/>
    </source>
</evidence>
<keyword evidence="1" id="KW-0614">Plasmid</keyword>